<dbReference type="Pfam" id="PF05593">
    <property type="entry name" value="RHS_repeat"/>
    <property type="match status" value="1"/>
</dbReference>
<comment type="caution">
    <text evidence="2">The sequence shown here is derived from an EMBL/GenBank/DDBJ whole genome shotgun (WGS) entry which is preliminary data.</text>
</comment>
<proteinExistence type="predicted"/>
<feature type="region of interest" description="Disordered" evidence="1">
    <location>
        <begin position="339"/>
        <end position="409"/>
    </location>
</feature>
<organism evidence="2 3">
    <name type="scientific">Paractinoplanes deccanensis</name>
    <dbReference type="NCBI Taxonomy" id="113561"/>
    <lineage>
        <taxon>Bacteria</taxon>
        <taxon>Bacillati</taxon>
        <taxon>Actinomycetota</taxon>
        <taxon>Actinomycetes</taxon>
        <taxon>Micromonosporales</taxon>
        <taxon>Micromonosporaceae</taxon>
        <taxon>Paractinoplanes</taxon>
    </lineage>
</organism>
<dbReference type="Gene3D" id="2.180.10.10">
    <property type="entry name" value="RHS repeat-associated core"/>
    <property type="match status" value="1"/>
</dbReference>
<protein>
    <recommendedName>
        <fullName evidence="4">YD repeat-containing protein</fullName>
    </recommendedName>
</protein>
<feature type="compositionally biased region" description="Low complexity" evidence="1">
    <location>
        <begin position="390"/>
        <end position="409"/>
    </location>
</feature>
<evidence type="ECO:0000313" key="2">
    <source>
        <dbReference type="EMBL" id="GID80883.1"/>
    </source>
</evidence>
<feature type="compositionally biased region" description="Low complexity" evidence="1">
    <location>
        <begin position="346"/>
        <end position="358"/>
    </location>
</feature>
<evidence type="ECO:0000256" key="1">
    <source>
        <dbReference type="SAM" id="MobiDB-lite"/>
    </source>
</evidence>
<dbReference type="EMBL" id="BOMI01000210">
    <property type="protein sequence ID" value="GID80883.1"/>
    <property type="molecule type" value="Genomic_DNA"/>
</dbReference>
<evidence type="ECO:0008006" key="4">
    <source>
        <dbReference type="Google" id="ProtNLM"/>
    </source>
</evidence>
<evidence type="ECO:0000313" key="3">
    <source>
        <dbReference type="Proteomes" id="UP000609879"/>
    </source>
</evidence>
<dbReference type="InterPro" id="IPR006530">
    <property type="entry name" value="YD"/>
</dbReference>
<dbReference type="InterPro" id="IPR031325">
    <property type="entry name" value="RHS_repeat"/>
</dbReference>
<feature type="compositionally biased region" description="Polar residues" evidence="1">
    <location>
        <begin position="367"/>
        <end position="384"/>
    </location>
</feature>
<dbReference type="NCBIfam" id="TIGR01643">
    <property type="entry name" value="YD_repeat_2x"/>
    <property type="match status" value="1"/>
</dbReference>
<accession>A0ABQ3YLK4</accession>
<gene>
    <name evidence="2" type="ORF">Ade02nite_95240</name>
</gene>
<keyword evidence="3" id="KW-1185">Reference proteome</keyword>
<reference evidence="2 3" key="1">
    <citation type="submission" date="2021-01" db="EMBL/GenBank/DDBJ databases">
        <title>Whole genome shotgun sequence of Actinoplanes deccanensis NBRC 13994.</title>
        <authorList>
            <person name="Komaki H."/>
            <person name="Tamura T."/>
        </authorList>
    </citation>
    <scope>NUCLEOTIDE SEQUENCE [LARGE SCALE GENOMIC DNA]</scope>
    <source>
        <strain evidence="2 3">NBRC 13994</strain>
    </source>
</reference>
<sequence>MQYINNGAPVDVEGITSTTSYDWDLRQPISSTVDPDGLNLVTATTYDATTALATSMTTPEGAASTNTAATRKTTYYRAGTGSGFSECDDRAEWANLVCRVDVGGQPGSGAPIPATVTTYDIYNQPRTVTEKATSTLRTTTVTYDAAGRVSTTALTAATGLGATVPVTRTVYDQGTGQAIRTQSLIANQVTAELLRGYDTLGRQTSYTDADGVTSTTTYDVLDRPATTNDGKATRTYTYDGGTERRGLLTGVNDAQAGAFTANYDADGNIATETWPNGITINHYRDEAGQAYGIEYLATAGCSNNCTLFSEWAGSDLDGSIRYDSNSLYSTGYVYDPPAALPTPRKPSTASAPCTSTPSTTPPTAPARQSTGPSPVNAPTKTQAAPSIGRTTAPTVSSTPATATTPSAGP</sequence>
<name>A0ABQ3YLK4_9ACTN</name>
<dbReference type="Proteomes" id="UP000609879">
    <property type="component" value="Unassembled WGS sequence"/>
</dbReference>